<keyword evidence="2" id="KW-0472">Membrane</keyword>
<dbReference type="InterPro" id="IPR044708">
    <property type="entry name" value="CPR5"/>
</dbReference>
<protein>
    <recommendedName>
        <fullName evidence="5">Protein CPR-5-like</fullName>
    </recommendedName>
</protein>
<dbReference type="Proteomes" id="UP001174677">
    <property type="component" value="Chromosome 7"/>
</dbReference>
<reference evidence="3" key="1">
    <citation type="journal article" date="2023" name="Plant Biotechnol. J.">
        <title>Chromosome-level wild Hevea brasiliensis genome provides new tools for genomic-assisted breeding and valuable loci to elevate rubber yield.</title>
        <authorList>
            <person name="Cheng H."/>
            <person name="Song X."/>
            <person name="Hu Y."/>
            <person name="Wu T."/>
            <person name="Yang Q."/>
            <person name="An Z."/>
            <person name="Feng S."/>
            <person name="Deng Z."/>
            <person name="Wu W."/>
            <person name="Zeng X."/>
            <person name="Tu M."/>
            <person name="Wang X."/>
            <person name="Huang H."/>
        </authorList>
    </citation>
    <scope>NUCLEOTIDE SEQUENCE</scope>
    <source>
        <strain evidence="3">MT/VB/25A 57/8</strain>
    </source>
</reference>
<feature type="compositionally biased region" description="Basic residues" evidence="1">
    <location>
        <begin position="47"/>
        <end position="57"/>
    </location>
</feature>
<sequence length="575" mass="63846">MESLSSSAPPAQESNTTANSNPTVESLPFSEPFENGNLIMTRYKEKEKKKKREKKKKKADEDVVMMSSSSSRSAALPSKHRSTRIAYKRKNPKVVIAPVRRGGRFGEGDLNAVALPLGMSFAAIVAQVLERKDVAGEKMSVDYLSKICALAVGESLANVVGDKFEFFARNFEKSFGSTLRTLRLINEASINKEAYHLSHLNVESWASHLTLENGVDCSSTGIKDYQSETELPSISAQNQVHVAEDVEESVPCLNQELPLSGQLNQQICVPSSLGSVINHCSTIEKLVMEEARSNDLRTLEIGLTMKKLELKEAQLALSFDSNHLERSKLAMGVSKASFKAEKFKNQVEDTKHAELLKTCIDCLVAGLFLMSACLLYGAYVFSYQRITDATASCNPSVEESKSWWFPRPFSSFNSGLHTLRCHVQVVSRMLFGMLIILAVAYLLLQRSAMSRQTMPVTFILLLLGAVCGFAGKFCVDTLGGSGLHWLLYWETLCLLHFFSNVFTSTLFYVLHGPVTISEGIKSNAICPYWFRRILFYTVVLLFLPLSCGLLPFAGPGEWKDHFLKLATNSLFITDD</sequence>
<comment type="caution">
    <text evidence="3">The sequence shown here is derived from an EMBL/GenBank/DDBJ whole genome shotgun (WGS) entry which is preliminary data.</text>
</comment>
<feature type="compositionally biased region" description="Polar residues" evidence="1">
    <location>
        <begin position="1"/>
        <end position="24"/>
    </location>
</feature>
<name>A0ABQ9MBP7_HEVBR</name>
<proteinExistence type="predicted"/>
<keyword evidence="2" id="KW-0812">Transmembrane</keyword>
<organism evidence="3 4">
    <name type="scientific">Hevea brasiliensis</name>
    <name type="common">Para rubber tree</name>
    <name type="synonym">Siphonia brasiliensis</name>
    <dbReference type="NCBI Taxonomy" id="3981"/>
    <lineage>
        <taxon>Eukaryota</taxon>
        <taxon>Viridiplantae</taxon>
        <taxon>Streptophyta</taxon>
        <taxon>Embryophyta</taxon>
        <taxon>Tracheophyta</taxon>
        <taxon>Spermatophyta</taxon>
        <taxon>Magnoliopsida</taxon>
        <taxon>eudicotyledons</taxon>
        <taxon>Gunneridae</taxon>
        <taxon>Pentapetalae</taxon>
        <taxon>rosids</taxon>
        <taxon>fabids</taxon>
        <taxon>Malpighiales</taxon>
        <taxon>Euphorbiaceae</taxon>
        <taxon>Crotonoideae</taxon>
        <taxon>Micrandreae</taxon>
        <taxon>Hevea</taxon>
    </lineage>
</organism>
<evidence type="ECO:0008006" key="5">
    <source>
        <dbReference type="Google" id="ProtNLM"/>
    </source>
</evidence>
<feature type="region of interest" description="Disordered" evidence="1">
    <location>
        <begin position="1"/>
        <end position="81"/>
    </location>
</feature>
<keyword evidence="2" id="KW-1133">Transmembrane helix</keyword>
<feature type="transmembrane region" description="Helical" evidence="2">
    <location>
        <begin position="456"/>
        <end position="475"/>
    </location>
</feature>
<dbReference type="EMBL" id="JARPOI010000007">
    <property type="protein sequence ID" value="KAJ9177674.1"/>
    <property type="molecule type" value="Genomic_DNA"/>
</dbReference>
<evidence type="ECO:0000256" key="1">
    <source>
        <dbReference type="SAM" id="MobiDB-lite"/>
    </source>
</evidence>
<evidence type="ECO:0000256" key="2">
    <source>
        <dbReference type="SAM" id="Phobius"/>
    </source>
</evidence>
<gene>
    <name evidence="3" type="ORF">P3X46_012866</name>
</gene>
<accession>A0ABQ9MBP7</accession>
<dbReference type="PANTHER" id="PTHR35322:SF2">
    <property type="entry name" value="PROTEIN CPR-5"/>
    <property type="match status" value="1"/>
</dbReference>
<evidence type="ECO:0000313" key="3">
    <source>
        <dbReference type="EMBL" id="KAJ9177674.1"/>
    </source>
</evidence>
<keyword evidence="4" id="KW-1185">Reference proteome</keyword>
<feature type="transmembrane region" description="Helical" evidence="2">
    <location>
        <begin position="533"/>
        <end position="553"/>
    </location>
</feature>
<feature type="transmembrane region" description="Helical" evidence="2">
    <location>
        <begin position="487"/>
        <end position="512"/>
    </location>
</feature>
<evidence type="ECO:0000313" key="4">
    <source>
        <dbReference type="Proteomes" id="UP001174677"/>
    </source>
</evidence>
<dbReference type="PANTHER" id="PTHR35322">
    <property type="entry name" value="PROTEIN CPR-5"/>
    <property type="match status" value="1"/>
</dbReference>
<feature type="transmembrane region" description="Helical" evidence="2">
    <location>
        <begin position="425"/>
        <end position="444"/>
    </location>
</feature>